<keyword evidence="2" id="KW-1185">Reference proteome</keyword>
<name>A0A6A6RP40_9PLEO</name>
<dbReference type="PANTHER" id="PTHR42085:SF4">
    <property type="entry name" value="F-BOX DOMAIN-CONTAINING PROTEIN"/>
    <property type="match status" value="1"/>
</dbReference>
<reference evidence="1" key="1">
    <citation type="journal article" date="2020" name="Stud. Mycol.">
        <title>101 Dothideomycetes genomes: a test case for predicting lifestyles and emergence of pathogens.</title>
        <authorList>
            <person name="Haridas S."/>
            <person name="Albert R."/>
            <person name="Binder M."/>
            <person name="Bloem J."/>
            <person name="Labutti K."/>
            <person name="Salamov A."/>
            <person name="Andreopoulos B."/>
            <person name="Baker S."/>
            <person name="Barry K."/>
            <person name="Bills G."/>
            <person name="Bluhm B."/>
            <person name="Cannon C."/>
            <person name="Castanera R."/>
            <person name="Culley D."/>
            <person name="Daum C."/>
            <person name="Ezra D."/>
            <person name="Gonzalez J."/>
            <person name="Henrissat B."/>
            <person name="Kuo A."/>
            <person name="Liang C."/>
            <person name="Lipzen A."/>
            <person name="Lutzoni F."/>
            <person name="Magnuson J."/>
            <person name="Mondo S."/>
            <person name="Nolan M."/>
            <person name="Ohm R."/>
            <person name="Pangilinan J."/>
            <person name="Park H.-J."/>
            <person name="Ramirez L."/>
            <person name="Alfaro M."/>
            <person name="Sun H."/>
            <person name="Tritt A."/>
            <person name="Yoshinaga Y."/>
            <person name="Zwiers L.-H."/>
            <person name="Turgeon B."/>
            <person name="Goodwin S."/>
            <person name="Spatafora J."/>
            <person name="Crous P."/>
            <person name="Grigoriev I."/>
        </authorList>
    </citation>
    <scope>NUCLEOTIDE SEQUENCE</scope>
    <source>
        <strain evidence="1">CBS 473.64</strain>
    </source>
</reference>
<dbReference type="Proteomes" id="UP000799753">
    <property type="component" value="Unassembled WGS sequence"/>
</dbReference>
<gene>
    <name evidence="1" type="ORF">P280DRAFT_409637</name>
</gene>
<dbReference type="OrthoDB" id="2951834at2759"/>
<organism evidence="1 2">
    <name type="scientific">Massarina eburnea CBS 473.64</name>
    <dbReference type="NCBI Taxonomy" id="1395130"/>
    <lineage>
        <taxon>Eukaryota</taxon>
        <taxon>Fungi</taxon>
        <taxon>Dikarya</taxon>
        <taxon>Ascomycota</taxon>
        <taxon>Pezizomycotina</taxon>
        <taxon>Dothideomycetes</taxon>
        <taxon>Pleosporomycetidae</taxon>
        <taxon>Pleosporales</taxon>
        <taxon>Massarineae</taxon>
        <taxon>Massarinaceae</taxon>
        <taxon>Massarina</taxon>
    </lineage>
</organism>
<evidence type="ECO:0000313" key="2">
    <source>
        <dbReference type="Proteomes" id="UP000799753"/>
    </source>
</evidence>
<accession>A0A6A6RP40</accession>
<proteinExistence type="predicted"/>
<dbReference type="InterPro" id="IPR038883">
    <property type="entry name" value="AN11006-like"/>
</dbReference>
<sequence>MNTVLQTTALNTPSRATALEMSQQEDSLFFCLPAELRNKIYTELLCPEAVTAKCLAKRDIRTTTTPTPVYGAILSTCRRIHDEAGPLLYTQNIFHAHPSLLTSMPHYSSPDRPALYPNPLSLVKRWQISLRLDTDPRFTACQATQAFSGAEFLEIKVWQAQFHACDLAVLRLFLGVRGVKVVRVLGLEREDVARWLERVMMSGRERKEEKSDLQIEGEVLGWGLDSWRFGER</sequence>
<dbReference type="PANTHER" id="PTHR42085">
    <property type="entry name" value="F-BOX DOMAIN-CONTAINING PROTEIN"/>
    <property type="match status" value="1"/>
</dbReference>
<evidence type="ECO:0000313" key="1">
    <source>
        <dbReference type="EMBL" id="KAF2636263.1"/>
    </source>
</evidence>
<protein>
    <recommendedName>
        <fullName evidence="3">F-box domain-containing protein</fullName>
    </recommendedName>
</protein>
<dbReference type="AlphaFoldDB" id="A0A6A6RP40"/>
<dbReference type="EMBL" id="MU006799">
    <property type="protein sequence ID" value="KAF2636263.1"/>
    <property type="molecule type" value="Genomic_DNA"/>
</dbReference>
<evidence type="ECO:0008006" key="3">
    <source>
        <dbReference type="Google" id="ProtNLM"/>
    </source>
</evidence>